<dbReference type="EMBL" id="UZAG01003032">
    <property type="protein sequence ID" value="VDO14664.1"/>
    <property type="molecule type" value="Genomic_DNA"/>
</dbReference>
<protein>
    <submittedName>
        <fullName evidence="4">Ig-like domain-containing protein</fullName>
    </submittedName>
</protein>
<feature type="transmembrane region" description="Helical" evidence="1">
    <location>
        <begin position="44"/>
        <end position="64"/>
    </location>
</feature>
<keyword evidence="1" id="KW-0472">Membrane</keyword>
<reference evidence="2 3" key="2">
    <citation type="submission" date="2018-11" db="EMBL/GenBank/DDBJ databases">
        <authorList>
            <consortium name="Pathogen Informatics"/>
        </authorList>
    </citation>
    <scope>NUCLEOTIDE SEQUENCE [LARGE SCALE GENOMIC DNA]</scope>
</reference>
<dbReference type="WBParaSite" id="BTMF_0000407601-mRNA-1">
    <property type="protein sequence ID" value="BTMF_0000407601-mRNA-1"/>
    <property type="gene ID" value="BTMF_0000407601"/>
</dbReference>
<reference evidence="4" key="1">
    <citation type="submission" date="2017-02" db="UniProtKB">
        <authorList>
            <consortium name="WormBaseParasite"/>
        </authorList>
    </citation>
    <scope>IDENTIFICATION</scope>
</reference>
<dbReference type="AlphaFoldDB" id="A0A0R3QCJ6"/>
<name>A0A0R3QCJ6_9BILA</name>
<dbReference type="STRING" id="42155.A0A0R3QCJ6"/>
<evidence type="ECO:0000313" key="2">
    <source>
        <dbReference type="EMBL" id="VDO14664.1"/>
    </source>
</evidence>
<keyword evidence="1" id="KW-0812">Transmembrane</keyword>
<organism evidence="4">
    <name type="scientific">Brugia timori</name>
    <dbReference type="NCBI Taxonomy" id="42155"/>
    <lineage>
        <taxon>Eukaryota</taxon>
        <taxon>Metazoa</taxon>
        <taxon>Ecdysozoa</taxon>
        <taxon>Nematoda</taxon>
        <taxon>Chromadorea</taxon>
        <taxon>Rhabditida</taxon>
        <taxon>Spirurina</taxon>
        <taxon>Spiruromorpha</taxon>
        <taxon>Filarioidea</taxon>
        <taxon>Onchocercidae</taxon>
        <taxon>Brugia</taxon>
    </lineage>
</organism>
<dbReference type="SUPFAM" id="SSF48726">
    <property type="entry name" value="Immunoglobulin"/>
    <property type="match status" value="1"/>
</dbReference>
<gene>
    <name evidence="2" type="ORF">BTMF_LOCUS3379</name>
</gene>
<keyword evidence="1" id="KW-1133">Transmembrane helix</keyword>
<dbReference type="InterPro" id="IPR036179">
    <property type="entry name" value="Ig-like_dom_sf"/>
</dbReference>
<accession>A0A0R3QCJ6</accession>
<evidence type="ECO:0000313" key="3">
    <source>
        <dbReference type="Proteomes" id="UP000280834"/>
    </source>
</evidence>
<evidence type="ECO:0000256" key="1">
    <source>
        <dbReference type="SAM" id="Phobius"/>
    </source>
</evidence>
<keyword evidence="3" id="KW-1185">Reference proteome</keyword>
<proteinExistence type="predicted"/>
<sequence length="110" mass="12995">MTEIIVRIWKKKYADINNNHYFQLRISQSFKNIFFTSFIDRNHIYWNVFLVFVSAVLQNFILVIERVEPYDGAKYICEITSPEMSITHVLEVNGATFIFFGFLMIASKQA</sequence>
<dbReference type="Proteomes" id="UP000280834">
    <property type="component" value="Unassembled WGS sequence"/>
</dbReference>
<evidence type="ECO:0000313" key="4">
    <source>
        <dbReference type="WBParaSite" id="BTMF_0000407601-mRNA-1"/>
    </source>
</evidence>
<feature type="transmembrane region" description="Helical" evidence="1">
    <location>
        <begin position="84"/>
        <end position="106"/>
    </location>
</feature>